<evidence type="ECO:0000259" key="4">
    <source>
        <dbReference type="PROSITE" id="PS50043"/>
    </source>
</evidence>
<dbReference type="Pfam" id="PF00196">
    <property type="entry name" value="GerE"/>
    <property type="match status" value="1"/>
</dbReference>
<dbReference type="InterPro" id="IPR036388">
    <property type="entry name" value="WH-like_DNA-bd_sf"/>
</dbReference>
<dbReference type="PROSITE" id="PS50043">
    <property type="entry name" value="HTH_LUXR_2"/>
    <property type="match status" value="1"/>
</dbReference>
<dbReference type="Proteomes" id="UP001226867">
    <property type="component" value="Unassembled WGS sequence"/>
</dbReference>
<gene>
    <name evidence="5" type="ORF">J2W36_003260</name>
</gene>
<evidence type="ECO:0000256" key="1">
    <source>
        <dbReference type="ARBA" id="ARBA00023015"/>
    </source>
</evidence>
<dbReference type="InterPro" id="IPR027417">
    <property type="entry name" value="P-loop_NTPase"/>
</dbReference>
<reference evidence="5 6" key="1">
    <citation type="submission" date="2023-07" db="EMBL/GenBank/DDBJ databases">
        <title>Sorghum-associated microbial communities from plants grown in Nebraska, USA.</title>
        <authorList>
            <person name="Schachtman D."/>
        </authorList>
    </citation>
    <scope>NUCLEOTIDE SEQUENCE [LARGE SCALE GENOMIC DNA]</scope>
    <source>
        <strain evidence="5 6">DS1607</strain>
    </source>
</reference>
<dbReference type="Pfam" id="PF25873">
    <property type="entry name" value="WHD_MalT"/>
    <property type="match status" value="1"/>
</dbReference>
<dbReference type="Gene3D" id="1.10.10.10">
    <property type="entry name" value="Winged helix-like DNA-binding domain superfamily/Winged helix DNA-binding domain"/>
    <property type="match status" value="1"/>
</dbReference>
<evidence type="ECO:0000256" key="2">
    <source>
        <dbReference type="ARBA" id="ARBA00023125"/>
    </source>
</evidence>
<dbReference type="PRINTS" id="PR00038">
    <property type="entry name" value="HTHLUXR"/>
</dbReference>
<dbReference type="CDD" id="cd06170">
    <property type="entry name" value="LuxR_C_like"/>
    <property type="match status" value="1"/>
</dbReference>
<organism evidence="5 6">
    <name type="scientific">Variovorax ginsengisoli</name>
    <dbReference type="NCBI Taxonomy" id="363844"/>
    <lineage>
        <taxon>Bacteria</taxon>
        <taxon>Pseudomonadati</taxon>
        <taxon>Pseudomonadota</taxon>
        <taxon>Betaproteobacteria</taxon>
        <taxon>Burkholderiales</taxon>
        <taxon>Comamonadaceae</taxon>
        <taxon>Variovorax</taxon>
    </lineage>
</organism>
<evidence type="ECO:0000256" key="3">
    <source>
        <dbReference type="ARBA" id="ARBA00023163"/>
    </source>
</evidence>
<accession>A0ABT9SAQ6</accession>
<dbReference type="RefSeq" id="WP_307690783.1">
    <property type="nucleotide sequence ID" value="NZ_JAUSRO010000010.1"/>
</dbReference>
<dbReference type="InterPro" id="IPR000792">
    <property type="entry name" value="Tscrpt_reg_LuxR_C"/>
</dbReference>
<keyword evidence="6" id="KW-1185">Reference proteome</keyword>
<dbReference type="PANTHER" id="PTHR44688:SF16">
    <property type="entry name" value="DNA-BINDING TRANSCRIPTIONAL ACTIVATOR DEVR_DOSR"/>
    <property type="match status" value="1"/>
</dbReference>
<comment type="caution">
    <text evidence="5">The sequence shown here is derived from an EMBL/GenBank/DDBJ whole genome shotgun (WGS) entry which is preliminary data.</text>
</comment>
<dbReference type="Gene3D" id="1.25.40.10">
    <property type="entry name" value="Tetratricopeptide repeat domain"/>
    <property type="match status" value="1"/>
</dbReference>
<feature type="domain" description="HTH luxR-type" evidence="4">
    <location>
        <begin position="856"/>
        <end position="921"/>
    </location>
</feature>
<dbReference type="InterPro" id="IPR011990">
    <property type="entry name" value="TPR-like_helical_dom_sf"/>
</dbReference>
<keyword evidence="1" id="KW-0805">Transcription regulation</keyword>
<dbReference type="SUPFAM" id="SSF46894">
    <property type="entry name" value="C-terminal effector domain of the bipartite response regulators"/>
    <property type="match status" value="1"/>
</dbReference>
<dbReference type="EMBL" id="JAUSRO010000010">
    <property type="protein sequence ID" value="MDP9900994.1"/>
    <property type="molecule type" value="Genomic_DNA"/>
</dbReference>
<protein>
    <submittedName>
        <fullName evidence="5">LuxR family maltose regulon positive regulatory protein</fullName>
    </submittedName>
</protein>
<sequence>MFEPRLPTAPMQLMPLMPRREAGLAAPLAAKLAAPQPTPFEVARTEVCEAIFNAGAAKLVLLRAPAGFGKTTVMLQVRRRFDETGLPTAWLTLDRADNDVGRFLGVLAAALDALVPGLARAASAIEGAGPDDMAFALIDRVAAHPVPFALFLDDFEVLQSPAVVGLVNELIEQLPRGVQLVVGSRGVPELSLGRLRARGRLLEVQPAQLRFSVAEADGFLRQRRGLALAQEDVVRLHRSTDGWAAALWLASVSLEHREEPGRFIAGFSGSNAAVVDYLVEDVLSRQTDDVRGFLLRTSILGDLSATLCNVICARTDSAAMLHALDQANLFLIPVQADGGGYRYHAMFAEFLRAELLRQHPQEVPELHRAASRWFLDQGRPVPAIEHALAAQDLSLAMPLLTTHAQGLLDQGRVRLLSRWLDPLLEGGALDAHPVLQVVHAWAVCFARGPRAAATLLDRLEARADPSAEVRAHREAMRPLFMVLTDRIDEAMPLATALLDGLPQSVAFVRGFLQVVLANLAMIAGRYHEALRFADAVRSHRPEHTSSFNFTLSDAVEGAVDLTQGRLRKAIARLKLAVSAGTVDASRATNGNAMAGVLLAEALYEADQCAQAERLLAVYIPLIRRVGIPDQLIIAHVVMARIAHSRGDGDRAQQLLTELEHIGHRDSLPRVVASARLERVRMLVVEDRLARARAELDRCGDKLLWARVSQLSLRANEVETHELALARWSVHSGHAADVVHSLRSELDAAERAQRERRALTLRLLLAQALYRDEQRNKAMRVLAKAVRFAAAEGYVRAFLDEGRLLLAMLRELRAVPTVLLEEGGDAATAFIDQLLRDAAPAGAQPVASAPSRQPVTAAGASELLTRKEVQVLGLVAEGLSNDEMAERLFVAETTVRTHLRNINVKLDVRNRMEAIAVARRCGVLA</sequence>
<keyword evidence="2" id="KW-0238">DNA-binding</keyword>
<dbReference type="SUPFAM" id="SSF48452">
    <property type="entry name" value="TPR-like"/>
    <property type="match status" value="1"/>
</dbReference>
<dbReference type="SUPFAM" id="SSF52540">
    <property type="entry name" value="P-loop containing nucleoside triphosphate hydrolases"/>
    <property type="match status" value="1"/>
</dbReference>
<evidence type="ECO:0000313" key="6">
    <source>
        <dbReference type="Proteomes" id="UP001226867"/>
    </source>
</evidence>
<dbReference type="InterPro" id="IPR016032">
    <property type="entry name" value="Sig_transdc_resp-reg_C-effctor"/>
</dbReference>
<dbReference type="PANTHER" id="PTHR44688">
    <property type="entry name" value="DNA-BINDING TRANSCRIPTIONAL ACTIVATOR DEVR_DOSR"/>
    <property type="match status" value="1"/>
</dbReference>
<dbReference type="SMART" id="SM00421">
    <property type="entry name" value="HTH_LUXR"/>
    <property type="match status" value="1"/>
</dbReference>
<proteinExistence type="predicted"/>
<dbReference type="InterPro" id="IPR059106">
    <property type="entry name" value="WHD_MalT"/>
</dbReference>
<dbReference type="Pfam" id="PF17874">
    <property type="entry name" value="TPR_MalT"/>
    <property type="match status" value="1"/>
</dbReference>
<evidence type="ECO:0000313" key="5">
    <source>
        <dbReference type="EMBL" id="MDP9900994.1"/>
    </source>
</evidence>
<dbReference type="InterPro" id="IPR041617">
    <property type="entry name" value="TPR_MalT"/>
</dbReference>
<keyword evidence="3" id="KW-0804">Transcription</keyword>
<name>A0ABT9SAQ6_9BURK</name>